<dbReference type="CDD" id="cd00063">
    <property type="entry name" value="FN3"/>
    <property type="match status" value="1"/>
</dbReference>
<dbReference type="SUPFAM" id="SSF49265">
    <property type="entry name" value="Fibronectin type III"/>
    <property type="match status" value="1"/>
</dbReference>
<dbReference type="EMBL" id="MUGW01000011">
    <property type="protein sequence ID" value="OXA93956.1"/>
    <property type="molecule type" value="Genomic_DNA"/>
</dbReference>
<dbReference type="RefSeq" id="WP_089048854.1">
    <property type="nucleotide sequence ID" value="NZ_FXTV01000018.1"/>
</dbReference>
<name>A0A226HJW6_9FLAO</name>
<gene>
    <name evidence="2" type="ORF">B0A66_05490</name>
</gene>
<keyword evidence="3" id="KW-1185">Reference proteome</keyword>
<dbReference type="Proteomes" id="UP000198345">
    <property type="component" value="Unassembled WGS sequence"/>
</dbReference>
<accession>A0A226HJW6</accession>
<dbReference type="InterPro" id="IPR003961">
    <property type="entry name" value="FN3_dom"/>
</dbReference>
<evidence type="ECO:0000313" key="3">
    <source>
        <dbReference type="Proteomes" id="UP000198345"/>
    </source>
</evidence>
<organism evidence="2 3">
    <name type="scientific">Flavobacterium hercynium</name>
    <dbReference type="NCBI Taxonomy" id="387094"/>
    <lineage>
        <taxon>Bacteria</taxon>
        <taxon>Pseudomonadati</taxon>
        <taxon>Bacteroidota</taxon>
        <taxon>Flavobacteriia</taxon>
        <taxon>Flavobacteriales</taxon>
        <taxon>Flavobacteriaceae</taxon>
        <taxon>Flavobacterium</taxon>
    </lineage>
</organism>
<dbReference type="AlphaFoldDB" id="A0A226HJW6"/>
<dbReference type="Gene3D" id="2.60.40.10">
    <property type="entry name" value="Immunoglobulins"/>
    <property type="match status" value="1"/>
</dbReference>
<comment type="caution">
    <text evidence="2">The sequence shown here is derived from an EMBL/GenBank/DDBJ whole genome shotgun (WGS) entry which is preliminary data.</text>
</comment>
<reference evidence="2 3" key="1">
    <citation type="submission" date="2016-11" db="EMBL/GenBank/DDBJ databases">
        <title>Whole genomes of Flavobacteriaceae.</title>
        <authorList>
            <person name="Stine C."/>
            <person name="Li C."/>
            <person name="Tadesse D."/>
        </authorList>
    </citation>
    <scope>NUCLEOTIDE SEQUENCE [LARGE SCALE GENOMIC DNA]</scope>
    <source>
        <strain evidence="2 3">DSM 18292</strain>
    </source>
</reference>
<sequence>MKNFYKNIFLFIIFPLWGVGGFGLATYAQLHPVQLNPTFNLPYALKISDYANSADTKMQLVINPTDISIAQRQVRLKLYIQGNRFNIQSSDYIQGQRPIFITGGELQTLTNADIAALFRLENLQGISAAQYAAPLPDGMYNFCFEIYDFITNKRLSQKTCSMIYLQLNEPPILNIPVKNEQIVASNFPNILFNWTPRQINATNVSYKFELKQILDPNLDPQTAFMMAPLLHEQTVFSPTLLYNLSMPILIPGMRYAWRVKAISTTGLSENAVFKNNGYSEIFSFKYAANCAVPTFLLSQAQSAKTAKITWLSQPEYRKVHVQYRRKGVAKAEWFSINTQNDQVMLTNLEPNESYEFRVGATCDLPQYGTEPSYVYSNIQVFKMPEKNNPKLVYNCGIEPKIKISNQTPLTNLIQSETFTAGDFPVTILELTGNSPYSGKGYIVVPYLSDTKITVQFNNIMVNTDYQLIRGIVKTTYDSAGKI</sequence>
<dbReference type="InterPro" id="IPR013783">
    <property type="entry name" value="Ig-like_fold"/>
</dbReference>
<evidence type="ECO:0000313" key="2">
    <source>
        <dbReference type="EMBL" id="OXA93956.1"/>
    </source>
</evidence>
<proteinExistence type="predicted"/>
<protein>
    <recommendedName>
        <fullName evidence="1">Fibronectin type-III domain-containing protein</fullName>
    </recommendedName>
</protein>
<evidence type="ECO:0000259" key="1">
    <source>
        <dbReference type="PROSITE" id="PS50853"/>
    </source>
</evidence>
<dbReference type="OrthoDB" id="1521695at2"/>
<feature type="domain" description="Fibronectin type-III" evidence="1">
    <location>
        <begin position="292"/>
        <end position="384"/>
    </location>
</feature>
<dbReference type="InterPro" id="IPR036116">
    <property type="entry name" value="FN3_sf"/>
</dbReference>
<dbReference type="PROSITE" id="PS50853">
    <property type="entry name" value="FN3"/>
    <property type="match status" value="1"/>
</dbReference>